<organism evidence="1 2">
    <name type="scientific">Neisseria musculi</name>
    <dbReference type="NCBI Taxonomy" id="1815583"/>
    <lineage>
        <taxon>Bacteria</taxon>
        <taxon>Pseudomonadati</taxon>
        <taxon>Pseudomonadota</taxon>
        <taxon>Betaproteobacteria</taxon>
        <taxon>Neisseriales</taxon>
        <taxon>Neisseriaceae</taxon>
        <taxon>Neisseria</taxon>
    </lineage>
</organism>
<reference evidence="1" key="1">
    <citation type="submission" date="2024-06" db="EMBL/GenBank/DDBJ databases">
        <title>Complete Genome Sequence of mouse commensal type strain Neisseria musculi.</title>
        <authorList>
            <person name="Thapa E."/>
            <person name="Aluvathingal J."/>
            <person name="Nadendla S."/>
            <person name="Mehta A."/>
            <person name="Tettelin H."/>
            <person name="Weyand N.J."/>
        </authorList>
    </citation>
    <scope>NUCLEOTIDE SEQUENCE</scope>
    <source>
        <strain evidence="1">NW831</strain>
    </source>
</reference>
<keyword evidence="2" id="KW-1185">Reference proteome</keyword>
<name>A0A7H1MB03_9NEIS</name>
<proteinExistence type="predicted"/>
<evidence type="ECO:0000313" key="2">
    <source>
        <dbReference type="Proteomes" id="UP000516412"/>
    </source>
</evidence>
<dbReference type="KEGG" id="nmus:H7A79_1629"/>
<dbReference type="AlphaFoldDB" id="A0A7H1MB03"/>
<dbReference type="Proteomes" id="UP000516412">
    <property type="component" value="Chromosome"/>
</dbReference>
<sequence>MKQHILSYIKANPGATCTAVNRWLRRDQSLTDYVTTRRDLDEMVSDGLIEAREYRGITYFYLVGSAAQ</sequence>
<protein>
    <submittedName>
        <fullName evidence="1">Uncharacterized protein</fullName>
    </submittedName>
</protein>
<gene>
    <name evidence="1" type="ORF">H7A79_1629</name>
</gene>
<dbReference type="RefSeq" id="WP_186999988.1">
    <property type="nucleotide sequence ID" value="NZ_CP060414.2"/>
</dbReference>
<dbReference type="EMBL" id="CP060414">
    <property type="protein sequence ID" value="QNT58818.1"/>
    <property type="molecule type" value="Genomic_DNA"/>
</dbReference>
<evidence type="ECO:0000313" key="1">
    <source>
        <dbReference type="EMBL" id="QNT58818.1"/>
    </source>
</evidence>
<accession>A0A7H1MB03</accession>